<dbReference type="InterPro" id="IPR050740">
    <property type="entry name" value="Aldehyde_DH_Superfamily"/>
</dbReference>
<dbReference type="InterPro" id="IPR029510">
    <property type="entry name" value="Ald_DH_CS_GLU"/>
</dbReference>
<evidence type="ECO:0000256" key="4">
    <source>
        <dbReference type="RuleBase" id="RU003345"/>
    </source>
</evidence>
<keyword evidence="2 4" id="KW-0560">Oxidoreductase</keyword>
<dbReference type="InterPro" id="IPR015590">
    <property type="entry name" value="Aldehyde_DH_dom"/>
</dbReference>
<dbReference type="Gene3D" id="3.40.605.10">
    <property type="entry name" value="Aldehyde Dehydrogenase, Chain A, domain 1"/>
    <property type="match status" value="1"/>
</dbReference>
<dbReference type="OrthoDB" id="6882680at2"/>
<protein>
    <submittedName>
        <fullName evidence="7">Succinate-semialdehyde dehydrogenase (NADP(+))</fullName>
    </submittedName>
</protein>
<dbReference type="InterPro" id="IPR016163">
    <property type="entry name" value="Ald_DH_C"/>
</dbReference>
<dbReference type="Pfam" id="PF00171">
    <property type="entry name" value="Aldedh"/>
    <property type="match status" value="1"/>
</dbReference>
<evidence type="ECO:0000256" key="5">
    <source>
        <dbReference type="SAM" id="MobiDB-lite"/>
    </source>
</evidence>
<dbReference type="PANTHER" id="PTHR43353">
    <property type="entry name" value="SUCCINATE-SEMIALDEHYDE DEHYDROGENASE, MITOCHONDRIAL"/>
    <property type="match status" value="1"/>
</dbReference>
<evidence type="ECO:0000256" key="1">
    <source>
        <dbReference type="ARBA" id="ARBA00009986"/>
    </source>
</evidence>
<dbReference type="InterPro" id="IPR016161">
    <property type="entry name" value="Ald_DH/histidinol_DH"/>
</dbReference>
<comment type="similarity">
    <text evidence="1 4">Belongs to the aldehyde dehydrogenase family.</text>
</comment>
<accession>A0A5A7S4V7</accession>
<dbReference type="NCBIfam" id="NF006916">
    <property type="entry name" value="PRK09407.1"/>
    <property type="match status" value="1"/>
</dbReference>
<dbReference type="Proteomes" id="UP000322244">
    <property type="component" value="Unassembled WGS sequence"/>
</dbReference>
<evidence type="ECO:0000256" key="2">
    <source>
        <dbReference type="ARBA" id="ARBA00023002"/>
    </source>
</evidence>
<dbReference type="SUPFAM" id="SSF53720">
    <property type="entry name" value="ALDH-like"/>
    <property type="match status" value="1"/>
</dbReference>
<evidence type="ECO:0000313" key="8">
    <source>
        <dbReference type="Proteomes" id="UP000322244"/>
    </source>
</evidence>
<dbReference type="FunFam" id="3.40.309.10:FF:000009">
    <property type="entry name" value="Aldehyde dehydrogenase A"/>
    <property type="match status" value="1"/>
</dbReference>
<dbReference type="Gene3D" id="3.40.309.10">
    <property type="entry name" value="Aldehyde Dehydrogenase, Chain A, domain 2"/>
    <property type="match status" value="1"/>
</dbReference>
<evidence type="ECO:0000256" key="3">
    <source>
        <dbReference type="PROSITE-ProRule" id="PRU10007"/>
    </source>
</evidence>
<comment type="caution">
    <text evidence="7">The sequence shown here is derived from an EMBL/GenBank/DDBJ whole genome shotgun (WGS) entry which is preliminary data.</text>
</comment>
<dbReference type="PANTHER" id="PTHR43353:SF5">
    <property type="entry name" value="SUCCINATE-SEMIALDEHYDE DEHYDROGENASE, MITOCHONDRIAL"/>
    <property type="match status" value="1"/>
</dbReference>
<dbReference type="PROSITE" id="PS00687">
    <property type="entry name" value="ALDEHYDE_DEHYDR_GLU"/>
    <property type="match status" value="1"/>
</dbReference>
<evidence type="ECO:0000313" key="7">
    <source>
        <dbReference type="EMBL" id="KAA0021210.1"/>
    </source>
</evidence>
<feature type="domain" description="Aldehyde dehydrogenase" evidence="6">
    <location>
        <begin position="48"/>
        <end position="504"/>
    </location>
</feature>
<feature type="active site" evidence="3">
    <location>
        <position position="277"/>
    </location>
</feature>
<dbReference type="CDD" id="cd07101">
    <property type="entry name" value="ALDH_SSADH2_GabD2"/>
    <property type="match status" value="1"/>
</dbReference>
<proteinExistence type="inferred from homology"/>
<feature type="region of interest" description="Disordered" evidence="5">
    <location>
        <begin position="1"/>
        <end position="27"/>
    </location>
</feature>
<dbReference type="RefSeq" id="WP_149432043.1">
    <property type="nucleotide sequence ID" value="NZ_VLNY01000011.1"/>
</dbReference>
<dbReference type="InterPro" id="IPR016162">
    <property type="entry name" value="Ald_DH_N"/>
</dbReference>
<feature type="compositionally biased region" description="Polar residues" evidence="5">
    <location>
        <begin position="10"/>
        <end position="20"/>
    </location>
</feature>
<sequence length="540" mass="57484">MFGEIREATDLSTATHTSKTPAARELPRALPADVADRLAKRAVAGGSPSVEVHAPATGAKIVDLPQSSVADVEAAFATARVAQQEWAARPIAERTAVFKRFHDLLLTEQSDILDILQTETGKSRPHAFDEISDVAVNSRYYTRIAKSVLDTHGRRGALPLLTQASEVRRPKGIVAVISPWNYPLALSASDALPAIIAGNAVISRPDNQTALTALWANELAERAGLPAGVWQIVLGRGATIGSELIARADYVDYTGSTAVGRSIGEQAAARLIGCSLELGGKNPMLVLDDADIDKTADGAVRACFASAGQLCESIERIYVHTDVYDRFVAAFVERVEKIRLGANLAFDSDMGSLTFERQLTSITAHVEDARAKGATVLAGGRPRPDLGAYFYEPTVLTGVTRDLDVFAEETFGPVVSIYRATSDDDAIAQANDSDYGLNASVWSRSVSRGRSVAARLNAGSVNVNEGFIAAWGSVDASSGGLGDSGSGRRHGKIGILKYTDTQTIAVQHLLPIAPLPGMSDETWAKTMTLAFRTMRLIGLK</sequence>
<organism evidence="7 8">
    <name type="scientific">Antrihabitans cavernicola</name>
    <dbReference type="NCBI Taxonomy" id="2495913"/>
    <lineage>
        <taxon>Bacteria</taxon>
        <taxon>Bacillati</taxon>
        <taxon>Actinomycetota</taxon>
        <taxon>Actinomycetes</taxon>
        <taxon>Mycobacteriales</taxon>
        <taxon>Nocardiaceae</taxon>
        <taxon>Antrihabitans</taxon>
    </lineage>
</organism>
<reference evidence="7 8" key="1">
    <citation type="submission" date="2019-07" db="EMBL/GenBank/DDBJ databases">
        <title>Rhodococcus cavernicolus sp. nov., isolated from a cave.</title>
        <authorList>
            <person name="Lee S.D."/>
        </authorList>
    </citation>
    <scope>NUCLEOTIDE SEQUENCE [LARGE SCALE GENOMIC DNA]</scope>
    <source>
        <strain evidence="7 8">C1-24</strain>
    </source>
</reference>
<evidence type="ECO:0000259" key="6">
    <source>
        <dbReference type="Pfam" id="PF00171"/>
    </source>
</evidence>
<name>A0A5A7S4V7_9NOCA</name>
<dbReference type="GO" id="GO:0004777">
    <property type="term" value="F:succinate-semialdehyde dehydrogenase (NAD+) activity"/>
    <property type="evidence" value="ECO:0007669"/>
    <property type="project" value="TreeGrafter"/>
</dbReference>
<dbReference type="GO" id="GO:0009450">
    <property type="term" value="P:gamma-aminobutyric acid catabolic process"/>
    <property type="evidence" value="ECO:0007669"/>
    <property type="project" value="TreeGrafter"/>
</dbReference>
<dbReference type="EMBL" id="VLNY01000011">
    <property type="protein sequence ID" value="KAA0021210.1"/>
    <property type="molecule type" value="Genomic_DNA"/>
</dbReference>
<gene>
    <name evidence="7" type="ORF">FOY51_20100</name>
</gene>
<dbReference type="AlphaFoldDB" id="A0A5A7S4V7"/>
<keyword evidence="8" id="KW-1185">Reference proteome</keyword>